<dbReference type="GO" id="GO:0008688">
    <property type="term" value="F:3-(3-hydroxyphenyl)propionate hydroxylase activity"/>
    <property type="evidence" value="ECO:0007669"/>
    <property type="project" value="TreeGrafter"/>
</dbReference>
<evidence type="ECO:0000259" key="3">
    <source>
        <dbReference type="Pfam" id="PF01494"/>
    </source>
</evidence>
<sequence>MQDIATAQQWLVVDIRCRLPLPAWDGVHQICDPQRAATYMRVGEDRYRWEFRLRTGEQPEQLTDRGRLLALIAPWTPGIPEDELHVLRTASYTFRAQVADGWRKDRVFLLGDAAHLTPPFIGQGMGAGIRDGHNLAWKLAHVLTGRASEALLDSYQAERHRHAQQLIRTAVAVGAVTTGGGTGTALTRRAVLPGICRDWPFLDGVGCWRPATGTSPTGSSTPTARPWHQSRCSSRSCSQPGRRRRPSVPTAWICCGGGGACTRLRCRGIERRAWTLGISATGSS</sequence>
<reference evidence="4 5" key="1">
    <citation type="submission" date="2016-10" db="EMBL/GenBank/DDBJ databases">
        <authorList>
            <person name="de Groot N.N."/>
        </authorList>
    </citation>
    <scope>NUCLEOTIDE SEQUENCE [LARGE SCALE GENOMIC DNA]</scope>
    <source>
        <strain evidence="4 5">OK461</strain>
    </source>
</reference>
<feature type="compositionally biased region" description="Low complexity" evidence="2">
    <location>
        <begin position="213"/>
        <end position="240"/>
    </location>
</feature>
<accession>A0A1I2UW39</accession>
<evidence type="ECO:0000256" key="1">
    <source>
        <dbReference type="ARBA" id="ARBA00023002"/>
    </source>
</evidence>
<dbReference type="EMBL" id="FONR01000029">
    <property type="protein sequence ID" value="SFG81240.1"/>
    <property type="molecule type" value="Genomic_DNA"/>
</dbReference>
<feature type="domain" description="FAD-binding" evidence="3">
    <location>
        <begin position="50"/>
        <end position="169"/>
    </location>
</feature>
<name>A0A1I2UW39_9ACTN</name>
<dbReference type="InterPro" id="IPR002938">
    <property type="entry name" value="FAD-bd"/>
</dbReference>
<proteinExistence type="predicted"/>
<dbReference type="Gene3D" id="3.50.50.60">
    <property type="entry name" value="FAD/NAD(P)-binding domain"/>
    <property type="match status" value="1"/>
</dbReference>
<dbReference type="Pfam" id="PF01494">
    <property type="entry name" value="FAD_binding_3"/>
    <property type="match status" value="1"/>
</dbReference>
<gene>
    <name evidence="4" type="ORF">SAMN02787118_12986</name>
</gene>
<dbReference type="RefSeq" id="WP_256259361.1">
    <property type="nucleotide sequence ID" value="NZ_FONR01000029.1"/>
</dbReference>
<dbReference type="Proteomes" id="UP000181942">
    <property type="component" value="Unassembled WGS sequence"/>
</dbReference>
<keyword evidence="1" id="KW-0560">Oxidoreductase</keyword>
<dbReference type="GO" id="GO:0071949">
    <property type="term" value="F:FAD binding"/>
    <property type="evidence" value="ECO:0007669"/>
    <property type="project" value="InterPro"/>
</dbReference>
<evidence type="ECO:0000313" key="4">
    <source>
        <dbReference type="EMBL" id="SFG81240.1"/>
    </source>
</evidence>
<dbReference type="InterPro" id="IPR036188">
    <property type="entry name" value="FAD/NAD-bd_sf"/>
</dbReference>
<dbReference type="AlphaFoldDB" id="A0A1I2UW39"/>
<dbReference type="SUPFAM" id="SSF51905">
    <property type="entry name" value="FAD/NAD(P)-binding domain"/>
    <property type="match status" value="1"/>
</dbReference>
<organism evidence="4 5">
    <name type="scientific">Streptomyces mirabilis</name>
    <dbReference type="NCBI Taxonomy" id="68239"/>
    <lineage>
        <taxon>Bacteria</taxon>
        <taxon>Bacillati</taxon>
        <taxon>Actinomycetota</taxon>
        <taxon>Actinomycetes</taxon>
        <taxon>Kitasatosporales</taxon>
        <taxon>Streptomycetaceae</taxon>
        <taxon>Streptomyces</taxon>
    </lineage>
</organism>
<evidence type="ECO:0000313" key="5">
    <source>
        <dbReference type="Proteomes" id="UP000181942"/>
    </source>
</evidence>
<protein>
    <submittedName>
        <fullName evidence="4">FAD binding domain-containing protein</fullName>
    </submittedName>
</protein>
<dbReference type="GO" id="GO:0019622">
    <property type="term" value="P:3-(3-hydroxy)phenylpropionate catabolic process"/>
    <property type="evidence" value="ECO:0007669"/>
    <property type="project" value="TreeGrafter"/>
</dbReference>
<dbReference type="Gene3D" id="3.30.9.10">
    <property type="entry name" value="D-Amino Acid Oxidase, subunit A, domain 2"/>
    <property type="match status" value="1"/>
</dbReference>
<evidence type="ECO:0000256" key="2">
    <source>
        <dbReference type="SAM" id="MobiDB-lite"/>
    </source>
</evidence>
<feature type="region of interest" description="Disordered" evidence="2">
    <location>
        <begin position="213"/>
        <end position="247"/>
    </location>
</feature>
<dbReference type="PANTHER" id="PTHR43476:SF3">
    <property type="entry name" value="FAD-BINDING MONOOXYGENASE"/>
    <property type="match status" value="1"/>
</dbReference>
<dbReference type="InterPro" id="IPR050631">
    <property type="entry name" value="PheA/TfdB_FAD_monoxygenase"/>
</dbReference>
<dbReference type="PRINTS" id="PR00420">
    <property type="entry name" value="RNGMNOXGNASE"/>
</dbReference>
<dbReference type="PANTHER" id="PTHR43476">
    <property type="entry name" value="3-(3-HYDROXY-PHENYL)PROPIONATE/3-HYDROXYCINNAMIC ACID HYDROXYLASE"/>
    <property type="match status" value="1"/>
</dbReference>